<feature type="non-terminal residue" evidence="4">
    <location>
        <position position="78"/>
    </location>
</feature>
<dbReference type="Pfam" id="PF00012">
    <property type="entry name" value="HSP70"/>
    <property type="match status" value="1"/>
</dbReference>
<feature type="non-terminal residue" evidence="4">
    <location>
        <position position="1"/>
    </location>
</feature>
<sequence>VIILTKLNTTIPSERAQTFSTFADTQPGVLIQVYGGEHAATQDTNLFGKFEYTDTPPAPTRFFRWKSRLILICQWHPR</sequence>
<dbReference type="InterPro" id="IPR029047">
    <property type="entry name" value="HSP70_peptide-bd_sf"/>
</dbReference>
<evidence type="ECO:0000256" key="3">
    <source>
        <dbReference type="ARBA" id="ARBA00022840"/>
    </source>
</evidence>
<evidence type="ECO:0000256" key="2">
    <source>
        <dbReference type="ARBA" id="ARBA00022741"/>
    </source>
</evidence>
<gene>
    <name evidence="4" type="ORF">LYPA_23C021380</name>
</gene>
<dbReference type="Gene3D" id="2.60.34.10">
    <property type="entry name" value="Substrate Binding Domain Of DNAk, Chain A, domain 1"/>
    <property type="match status" value="1"/>
</dbReference>
<keyword evidence="2" id="KW-0547">Nucleotide-binding</keyword>
<keyword evidence="3" id="KW-0067">ATP-binding</keyword>
<accession>A0A485PJW7</accession>
<comment type="similarity">
    <text evidence="1">Belongs to the heat shock protein 70 family.</text>
</comment>
<keyword evidence="4" id="KW-0346">Stress response</keyword>
<evidence type="ECO:0000256" key="1">
    <source>
        <dbReference type="ARBA" id="ARBA00007381"/>
    </source>
</evidence>
<dbReference type="EMBL" id="CAAGRJ010034899">
    <property type="protein sequence ID" value="VFV44006.1"/>
    <property type="molecule type" value="Genomic_DNA"/>
</dbReference>
<organism evidence="4 5">
    <name type="scientific">Lynx pardinus</name>
    <name type="common">Iberian lynx</name>
    <name type="synonym">Felis pardina</name>
    <dbReference type="NCBI Taxonomy" id="191816"/>
    <lineage>
        <taxon>Eukaryota</taxon>
        <taxon>Metazoa</taxon>
        <taxon>Chordata</taxon>
        <taxon>Craniata</taxon>
        <taxon>Vertebrata</taxon>
        <taxon>Euteleostomi</taxon>
        <taxon>Mammalia</taxon>
        <taxon>Eutheria</taxon>
        <taxon>Laurasiatheria</taxon>
        <taxon>Carnivora</taxon>
        <taxon>Feliformia</taxon>
        <taxon>Felidae</taxon>
        <taxon>Felinae</taxon>
        <taxon>Lynx</taxon>
    </lineage>
</organism>
<dbReference type="AlphaFoldDB" id="A0A485PJW7"/>
<protein>
    <submittedName>
        <fullName evidence="4">Heat shock 70 kDa protein</fullName>
    </submittedName>
</protein>
<name>A0A485PJW7_LYNPA</name>
<reference evidence="4 5" key="1">
    <citation type="submission" date="2019-01" db="EMBL/GenBank/DDBJ databases">
        <authorList>
            <person name="Alioto T."/>
            <person name="Alioto T."/>
        </authorList>
    </citation>
    <scope>NUCLEOTIDE SEQUENCE [LARGE SCALE GENOMIC DNA]</scope>
</reference>
<keyword evidence="5" id="KW-1185">Reference proteome</keyword>
<dbReference type="Proteomes" id="UP000386466">
    <property type="component" value="Unassembled WGS sequence"/>
</dbReference>
<evidence type="ECO:0000313" key="5">
    <source>
        <dbReference type="Proteomes" id="UP000386466"/>
    </source>
</evidence>
<dbReference type="InterPro" id="IPR013126">
    <property type="entry name" value="Hsp_70_fam"/>
</dbReference>
<dbReference type="GO" id="GO:0005524">
    <property type="term" value="F:ATP binding"/>
    <property type="evidence" value="ECO:0007669"/>
    <property type="project" value="UniProtKB-KW"/>
</dbReference>
<proteinExistence type="inferred from homology"/>
<dbReference type="SUPFAM" id="SSF100920">
    <property type="entry name" value="Heat shock protein 70kD (HSP70), peptide-binding domain"/>
    <property type="match status" value="1"/>
</dbReference>
<evidence type="ECO:0000313" key="4">
    <source>
        <dbReference type="EMBL" id="VFV44006.1"/>
    </source>
</evidence>
<dbReference type="GO" id="GO:0140662">
    <property type="term" value="F:ATP-dependent protein folding chaperone"/>
    <property type="evidence" value="ECO:0007669"/>
    <property type="project" value="InterPro"/>
</dbReference>